<evidence type="ECO:0000256" key="3">
    <source>
        <dbReference type="ARBA" id="ARBA00022452"/>
    </source>
</evidence>
<comment type="caution">
    <text evidence="6">The sequence shown here is derived from an EMBL/GenBank/DDBJ whole genome shotgun (WGS) entry which is preliminary data.</text>
</comment>
<evidence type="ECO:0000256" key="5">
    <source>
        <dbReference type="ARBA" id="ARBA00023114"/>
    </source>
</evidence>
<dbReference type="GO" id="GO:0046930">
    <property type="term" value="C:pore complex"/>
    <property type="evidence" value="ECO:0007669"/>
    <property type="project" value="UniProtKB-KW"/>
</dbReference>
<proteinExistence type="inferred from homology"/>
<evidence type="ECO:0000256" key="1">
    <source>
        <dbReference type="ARBA" id="ARBA00004294"/>
    </source>
</evidence>
<dbReference type="CDD" id="cd07306">
    <property type="entry name" value="Porin3_VDAC"/>
    <property type="match status" value="1"/>
</dbReference>
<reference evidence="6" key="1">
    <citation type="submission" date="2019-03" db="EMBL/GenBank/DDBJ databases">
        <title>Improved annotation for the trematode Fasciola hepatica.</title>
        <authorList>
            <person name="Choi Y.-J."/>
            <person name="Martin J."/>
            <person name="Mitreva M."/>
        </authorList>
    </citation>
    <scope>NUCLEOTIDE SEQUENCE [LARGE SCALE GENOMIC DNA]</scope>
</reference>
<dbReference type="PRINTS" id="PR00185">
    <property type="entry name" value="EUKARYTPORIN"/>
</dbReference>
<keyword evidence="4" id="KW-0496">Mitochondrion</keyword>
<keyword evidence="3" id="KW-0472">Membrane</keyword>
<keyword evidence="4" id="KW-1000">Mitochondrion outer membrane</keyword>
<dbReference type="Gene3D" id="2.40.160.10">
    <property type="entry name" value="Porin"/>
    <property type="match status" value="1"/>
</dbReference>
<dbReference type="GO" id="GO:0005741">
    <property type="term" value="C:mitochondrial outer membrane"/>
    <property type="evidence" value="ECO:0007669"/>
    <property type="project" value="UniProtKB-SubCell"/>
</dbReference>
<dbReference type="EMBL" id="JXXN02001431">
    <property type="protein sequence ID" value="THD24787.1"/>
    <property type="molecule type" value="Genomic_DNA"/>
</dbReference>
<comment type="similarity">
    <text evidence="2">Belongs to the eukaryotic mitochondrial porin family.</text>
</comment>
<keyword evidence="3" id="KW-0812">Transmembrane</keyword>
<dbReference type="InterPro" id="IPR001925">
    <property type="entry name" value="Porin_Euk"/>
</dbReference>
<organism evidence="6 7">
    <name type="scientific">Fasciola hepatica</name>
    <name type="common">Liver fluke</name>
    <dbReference type="NCBI Taxonomy" id="6192"/>
    <lineage>
        <taxon>Eukaryota</taxon>
        <taxon>Metazoa</taxon>
        <taxon>Spiralia</taxon>
        <taxon>Lophotrochozoa</taxon>
        <taxon>Platyhelminthes</taxon>
        <taxon>Trematoda</taxon>
        <taxon>Digenea</taxon>
        <taxon>Plagiorchiida</taxon>
        <taxon>Echinostomata</taxon>
        <taxon>Echinostomatoidea</taxon>
        <taxon>Fasciolidae</taxon>
        <taxon>Fasciola</taxon>
    </lineage>
</organism>
<keyword evidence="5" id="KW-0626">Porin</keyword>
<keyword evidence="5" id="KW-0406">Ion transport</keyword>
<keyword evidence="3" id="KW-1134">Transmembrane beta strand</keyword>
<dbReference type="InterPro" id="IPR027246">
    <property type="entry name" value="Porin_Euk/Tom40"/>
</dbReference>
<evidence type="ECO:0000313" key="7">
    <source>
        <dbReference type="Proteomes" id="UP000230066"/>
    </source>
</evidence>
<gene>
    <name evidence="6" type="ORF">D915_004401</name>
</gene>
<protein>
    <submittedName>
        <fullName evidence="6">Voltage-dependent anion-selective channel protein 2</fullName>
    </submittedName>
</protein>
<dbReference type="PANTHER" id="PTHR11743:SF70">
    <property type="entry name" value="GH26960P-RELATED"/>
    <property type="match status" value="1"/>
</dbReference>
<comment type="subcellular location">
    <subcellularLocation>
        <location evidence="1">Mitochondrion outer membrane</location>
    </subcellularLocation>
</comment>
<evidence type="ECO:0000313" key="6">
    <source>
        <dbReference type="EMBL" id="THD24787.1"/>
    </source>
</evidence>
<sequence>MAPPVFGDLGKDARELLTKHYYFGILNTKLSSSLRDFKFTNSINQNFKTKTIGSSLESKLKVPKYGATLTNKWSSGNVLDCEVCIEDKVHPGLKQTFKYSREAFTSASTATVMNSLKSDNYNAQMDMFFKSAIPDLSPSLVISHSGYLAGVEMKLDCTNRLVQRANFAVGYAVQDFAFHGLISNWGKRFSASLSQRINDRLEMAGSVSWSRENEEVAWSVGTKFVLDDENKHFLKAKLDHLARISLSLTTYFTKDLQFTLCGLFNGPEMPQLGMGVELEC</sequence>
<accession>A0A4E0RUR4</accession>
<keyword evidence="5" id="KW-0813">Transport</keyword>
<dbReference type="InterPro" id="IPR023614">
    <property type="entry name" value="Porin_dom_sf"/>
</dbReference>
<dbReference type="Pfam" id="PF01459">
    <property type="entry name" value="Porin_3"/>
    <property type="match status" value="1"/>
</dbReference>
<dbReference type="PANTHER" id="PTHR11743">
    <property type="entry name" value="VOLTAGE-DEPENDENT ANION-SELECTIVE CHANNEL"/>
    <property type="match status" value="1"/>
</dbReference>
<evidence type="ECO:0000256" key="2">
    <source>
        <dbReference type="ARBA" id="ARBA00007780"/>
    </source>
</evidence>
<dbReference type="Proteomes" id="UP000230066">
    <property type="component" value="Unassembled WGS sequence"/>
</dbReference>
<evidence type="ECO:0000256" key="4">
    <source>
        <dbReference type="ARBA" id="ARBA00022787"/>
    </source>
</evidence>
<name>A0A4E0RUR4_FASHE</name>
<dbReference type="AlphaFoldDB" id="A0A4E0RUR4"/>
<dbReference type="GO" id="GO:0008308">
    <property type="term" value="F:voltage-gated monoatomic anion channel activity"/>
    <property type="evidence" value="ECO:0007669"/>
    <property type="project" value="InterPro"/>
</dbReference>
<keyword evidence="7" id="KW-1185">Reference proteome</keyword>
<dbReference type="GO" id="GO:0015288">
    <property type="term" value="F:porin activity"/>
    <property type="evidence" value="ECO:0007669"/>
    <property type="project" value="UniProtKB-KW"/>
</dbReference>